<feature type="region of interest" description="Disordered" evidence="1">
    <location>
        <begin position="155"/>
        <end position="195"/>
    </location>
</feature>
<dbReference type="OrthoDB" id="5571888at2759"/>
<feature type="compositionally biased region" description="Basic and acidic residues" evidence="1">
    <location>
        <begin position="155"/>
        <end position="167"/>
    </location>
</feature>
<reference evidence="3 4" key="2">
    <citation type="submission" date="2021-10" db="EMBL/GenBank/DDBJ databases">
        <authorList>
            <person name="Piombo E."/>
        </authorList>
    </citation>
    <scope>NUCLEOTIDE SEQUENCE [LARGE SCALE GENOMIC DNA]</scope>
</reference>
<feature type="domain" description="Heterokaryon incompatibility" evidence="2">
    <location>
        <begin position="46"/>
        <end position="224"/>
    </location>
</feature>
<dbReference type="AlphaFoldDB" id="A0A9N9YW13"/>
<organism evidence="3 4">
    <name type="scientific">Clonostachys solani</name>
    <dbReference type="NCBI Taxonomy" id="160281"/>
    <lineage>
        <taxon>Eukaryota</taxon>
        <taxon>Fungi</taxon>
        <taxon>Dikarya</taxon>
        <taxon>Ascomycota</taxon>
        <taxon>Pezizomycotina</taxon>
        <taxon>Sordariomycetes</taxon>
        <taxon>Hypocreomycetidae</taxon>
        <taxon>Hypocreales</taxon>
        <taxon>Bionectriaceae</taxon>
        <taxon>Clonostachys</taxon>
    </lineage>
</organism>
<gene>
    <name evidence="3" type="ORF">CSOL1703_00010527</name>
</gene>
<dbReference type="PANTHER" id="PTHR24148">
    <property type="entry name" value="ANKYRIN REPEAT DOMAIN-CONTAINING PROTEIN 39 HOMOLOG-RELATED"/>
    <property type="match status" value="1"/>
</dbReference>
<sequence length="639" mass="73115">MNYQYQRSLSVGDDEIRLLQIEASSDPDSEIKCRLLTTPLGSAGRYIALSYCWGDPGIKGKIIVSQRSMMVTKNLISALQDLRSRGYLCIWADAVCINQSDLEERSQQILRMAGIYRSASKVVAYLHGATLSAAKLASALFLRIKDSEDVARKAREDYKRRKKRESDLAGTKKGKWPLFNRDQPKPRKLRRPERPHFQIDGHEHYVLSKLLSNPYWCRSWIIQEISTNTELEIIWGHQIFDLKSLIKVACLASESNGIRIPRQLAHIQDIDRIRTAQLTMRPHSILEVLPLTRNTRASEPRDRIYAILGVTSNGNILVPFPNYSLPDSAVNRDITVRMIQRTKSLDFVIFKHGEVGPWSHDWFSPKSFCDRRMQCFIKSSIHGYSEFSQIHYNASNKRVAEFEVRKTSLFVQGFVVDDIIQCSPTLSEALQGGLKTHSWKYIKEQNHRIGISESKRRKHSRALAWLLYGINLQHDFSTSYQVHVTVLGRLLKTLRESRKRENSLDFIKELIQWLCCCCEESFEIKGYPLTSWFTGKEGPLASYSNARINALTELHSNLGLQMRLGSTHHGHLGWFNRNTLPGDKIAIIFGCRFPAVLRKCGENRYCVVGEAVVQGLMFGEAMRKAQPTSIELVDLDLKT</sequence>
<evidence type="ECO:0000313" key="4">
    <source>
        <dbReference type="Proteomes" id="UP000775872"/>
    </source>
</evidence>
<dbReference type="InterPro" id="IPR052895">
    <property type="entry name" value="HetReg/Transcr_Mod"/>
</dbReference>
<reference evidence="4" key="1">
    <citation type="submission" date="2019-06" db="EMBL/GenBank/DDBJ databases">
        <authorList>
            <person name="Broberg M."/>
        </authorList>
    </citation>
    <scope>NUCLEOTIDE SEQUENCE [LARGE SCALE GENOMIC DNA]</scope>
</reference>
<dbReference type="EMBL" id="CABFOC020000007">
    <property type="protein sequence ID" value="CAH0044788.1"/>
    <property type="molecule type" value="Genomic_DNA"/>
</dbReference>
<dbReference type="Pfam" id="PF26639">
    <property type="entry name" value="Het-6_barrel"/>
    <property type="match status" value="1"/>
</dbReference>
<accession>A0A9N9YW13</accession>
<name>A0A9N9YW13_9HYPO</name>
<dbReference type="Pfam" id="PF06985">
    <property type="entry name" value="HET"/>
    <property type="match status" value="1"/>
</dbReference>
<dbReference type="PANTHER" id="PTHR24148:SF73">
    <property type="entry name" value="HET DOMAIN PROTEIN (AFU_ORTHOLOGUE AFUA_8G01020)"/>
    <property type="match status" value="1"/>
</dbReference>
<protein>
    <recommendedName>
        <fullName evidence="2">Heterokaryon incompatibility domain-containing protein</fullName>
    </recommendedName>
</protein>
<evidence type="ECO:0000256" key="1">
    <source>
        <dbReference type="SAM" id="MobiDB-lite"/>
    </source>
</evidence>
<dbReference type="Proteomes" id="UP000775872">
    <property type="component" value="Unassembled WGS sequence"/>
</dbReference>
<dbReference type="InterPro" id="IPR010730">
    <property type="entry name" value="HET"/>
</dbReference>
<keyword evidence="4" id="KW-1185">Reference proteome</keyword>
<proteinExistence type="predicted"/>
<evidence type="ECO:0000313" key="3">
    <source>
        <dbReference type="EMBL" id="CAH0044788.1"/>
    </source>
</evidence>
<evidence type="ECO:0000259" key="2">
    <source>
        <dbReference type="Pfam" id="PF06985"/>
    </source>
</evidence>
<comment type="caution">
    <text evidence="3">The sequence shown here is derived from an EMBL/GenBank/DDBJ whole genome shotgun (WGS) entry which is preliminary data.</text>
</comment>